<dbReference type="Gene3D" id="1.10.10.10">
    <property type="entry name" value="Winged helix-like DNA-binding domain superfamily/Winged helix DNA-binding domain"/>
    <property type="match status" value="1"/>
</dbReference>
<dbReference type="PANTHER" id="PTHR16305">
    <property type="entry name" value="TESTICULAR SOLUBLE ADENYLYL CYCLASE"/>
    <property type="match status" value="1"/>
</dbReference>
<dbReference type="SUPFAM" id="SSF46894">
    <property type="entry name" value="C-terminal effector domain of the bipartite response regulators"/>
    <property type="match status" value="1"/>
</dbReference>
<dbReference type="SUPFAM" id="SSF48452">
    <property type="entry name" value="TPR-like"/>
    <property type="match status" value="2"/>
</dbReference>
<dbReference type="PROSITE" id="PS00622">
    <property type="entry name" value="HTH_LUXR_1"/>
    <property type="match status" value="1"/>
</dbReference>
<keyword evidence="2" id="KW-0067">ATP-binding</keyword>
<dbReference type="PROSITE" id="PS50043">
    <property type="entry name" value="HTH_LUXR_2"/>
    <property type="match status" value="1"/>
</dbReference>
<name>A0ABV1TUT7_9ACTN</name>
<sequence>MLGQQLHPVIGREAERATLDRLVSDVAAGRGGSLLIEGEPGIGKSTLLAHALAKARAAGCEVSAGQCDELGRRLPLSVMTRLLEIDTGSSDPRRAEAALALEQPQQAGGWTMRLLAGDPVVAATEQLLVLVDRLCTTGPLVLAVEDLHWADEASLLMWRRLCRASVQLPLLVIGTCRPVLGNAELEPLRRDLRSTGGHLISLDRLPEAEVARLTGLLAHGEPGPVLAERLRSAAGNPLYVRELLDALARVGALRTTDGRVELTSAGRDVEKLTELRDVIADRLAGLSADTQEALRAASLLGPEFSVRDLAAAVGRGTGSLLTVVEEALGAAVLESAGSRLRFRHGLLREVLYEAMPPALRTAFLRRAAQELMTSGAPAERVAELVLPVLDTAEDREWEWLADNAGRLVVRAPIAAAELLEHAVRQAAPDDPRLPVLTGRLAALYFRMGPLDRAEELARAVLRQTADPELLGRVRWLLSTVGMRTGRYEAVVENWRAATNDPRIGPVWRARLLALVALARHLLGQIGRARLAMAEALDEGRRLGDPTTVGYALHAASVIRSWHGDQAGALALNDEALAEVGNDPDLVDLRLILLGKRATDLDGVDRLQEAEEALTQARTLAERVGATRLSMTLVQGAERYYEHGRWDDALAVLDEVTDLPPLWRLARRGLKALISARRGQWEEAAGLLDAPAGGRAPGQGPVAAGHLLLARGLVAERAGRLPEAVEVLTGLMAETYAHDLGNHPEWLPALVRLALAAEDRQAASAAGIAARQAADRRPRPRTLAAADWCSGLLDLDPARLLVAVGYHRGAGRQPDLGNALEDLAVVQAASGDLDAARASFGEALAVCAELGADWDARRAAARLRPWGVRAGSRAPHVRPSFGREALTATERRVADLVAEGLSNPDIAARLLLSRRTVETHVSHILTKLQVRSRREVGAAADSGPGGPDGRG</sequence>
<dbReference type="InterPro" id="IPR027417">
    <property type="entry name" value="P-loop_NTPase"/>
</dbReference>
<reference evidence="4 5" key="1">
    <citation type="submission" date="2024-06" db="EMBL/GenBank/DDBJ databases">
        <title>The Natural Products Discovery Center: Release of the First 8490 Sequenced Strains for Exploring Actinobacteria Biosynthetic Diversity.</title>
        <authorList>
            <person name="Kalkreuter E."/>
            <person name="Kautsar S.A."/>
            <person name="Yang D."/>
            <person name="Bader C.D."/>
            <person name="Teijaro C.N."/>
            <person name="Fluegel L."/>
            <person name="Davis C.M."/>
            <person name="Simpson J.R."/>
            <person name="Lauterbach L."/>
            <person name="Steele A.D."/>
            <person name="Gui C."/>
            <person name="Meng S."/>
            <person name="Li G."/>
            <person name="Viehrig K."/>
            <person name="Ye F."/>
            <person name="Su P."/>
            <person name="Kiefer A.F."/>
            <person name="Nichols A."/>
            <person name="Cepeda A.J."/>
            <person name="Yan W."/>
            <person name="Fan B."/>
            <person name="Jiang Y."/>
            <person name="Adhikari A."/>
            <person name="Zheng C.-J."/>
            <person name="Schuster L."/>
            <person name="Cowan T.M."/>
            <person name="Smanski M.J."/>
            <person name="Chevrette M.G."/>
            <person name="De Carvalho L.P.S."/>
            <person name="Shen B."/>
        </authorList>
    </citation>
    <scope>NUCLEOTIDE SEQUENCE [LARGE SCALE GENOMIC DNA]</scope>
    <source>
        <strain evidence="4 5">NPDC001694</strain>
    </source>
</reference>
<dbReference type="InterPro" id="IPR000792">
    <property type="entry name" value="Tscrpt_reg_LuxR_C"/>
</dbReference>
<dbReference type="InterPro" id="IPR016032">
    <property type="entry name" value="Sig_transdc_resp-reg_C-effctor"/>
</dbReference>
<gene>
    <name evidence="4" type="ORF">ABT211_42085</name>
</gene>
<dbReference type="Proteomes" id="UP001490365">
    <property type="component" value="Unassembled WGS sequence"/>
</dbReference>
<dbReference type="Pfam" id="PF00196">
    <property type="entry name" value="GerE"/>
    <property type="match status" value="1"/>
</dbReference>
<dbReference type="Gene3D" id="3.40.50.300">
    <property type="entry name" value="P-loop containing nucleotide triphosphate hydrolases"/>
    <property type="match status" value="1"/>
</dbReference>
<dbReference type="Gene3D" id="1.25.40.10">
    <property type="entry name" value="Tetratricopeptide repeat domain"/>
    <property type="match status" value="2"/>
</dbReference>
<dbReference type="SUPFAM" id="SSF52540">
    <property type="entry name" value="P-loop containing nucleoside triphosphate hydrolases"/>
    <property type="match status" value="1"/>
</dbReference>
<evidence type="ECO:0000313" key="5">
    <source>
        <dbReference type="Proteomes" id="UP001490365"/>
    </source>
</evidence>
<dbReference type="SMART" id="SM00421">
    <property type="entry name" value="HTH_LUXR"/>
    <property type="match status" value="1"/>
</dbReference>
<evidence type="ECO:0000256" key="1">
    <source>
        <dbReference type="ARBA" id="ARBA00022741"/>
    </source>
</evidence>
<dbReference type="CDD" id="cd06170">
    <property type="entry name" value="LuxR_C_like"/>
    <property type="match status" value="1"/>
</dbReference>
<proteinExistence type="predicted"/>
<comment type="caution">
    <text evidence="4">The sequence shown here is derived from an EMBL/GenBank/DDBJ whole genome shotgun (WGS) entry which is preliminary data.</text>
</comment>
<dbReference type="RefSeq" id="WP_351962039.1">
    <property type="nucleotide sequence ID" value="NZ_JBEOZM010000036.1"/>
</dbReference>
<evidence type="ECO:0000256" key="2">
    <source>
        <dbReference type="ARBA" id="ARBA00022840"/>
    </source>
</evidence>
<evidence type="ECO:0000259" key="3">
    <source>
        <dbReference type="PROSITE" id="PS50043"/>
    </source>
</evidence>
<dbReference type="PANTHER" id="PTHR16305:SF35">
    <property type="entry name" value="TRANSCRIPTIONAL ACTIVATOR DOMAIN"/>
    <property type="match status" value="1"/>
</dbReference>
<dbReference type="Pfam" id="PF13191">
    <property type="entry name" value="AAA_16"/>
    <property type="match status" value="1"/>
</dbReference>
<feature type="domain" description="HTH luxR-type" evidence="3">
    <location>
        <begin position="878"/>
        <end position="943"/>
    </location>
</feature>
<dbReference type="EMBL" id="JBEOZM010000036">
    <property type="protein sequence ID" value="MER6273804.1"/>
    <property type="molecule type" value="Genomic_DNA"/>
</dbReference>
<protein>
    <submittedName>
        <fullName evidence="4">AAA family ATPase</fullName>
    </submittedName>
</protein>
<dbReference type="InterPro" id="IPR036388">
    <property type="entry name" value="WH-like_DNA-bd_sf"/>
</dbReference>
<dbReference type="InterPro" id="IPR041664">
    <property type="entry name" value="AAA_16"/>
</dbReference>
<evidence type="ECO:0000313" key="4">
    <source>
        <dbReference type="EMBL" id="MER6273804.1"/>
    </source>
</evidence>
<dbReference type="InterPro" id="IPR011990">
    <property type="entry name" value="TPR-like_helical_dom_sf"/>
</dbReference>
<keyword evidence="1" id="KW-0547">Nucleotide-binding</keyword>
<dbReference type="PRINTS" id="PR00038">
    <property type="entry name" value="HTHLUXR"/>
</dbReference>
<organism evidence="4 5">
    <name type="scientific">Streptomyces sp. 900105755</name>
    <dbReference type="NCBI Taxonomy" id="3154389"/>
    <lineage>
        <taxon>Bacteria</taxon>
        <taxon>Bacillati</taxon>
        <taxon>Actinomycetota</taxon>
        <taxon>Actinomycetes</taxon>
        <taxon>Kitasatosporales</taxon>
        <taxon>Streptomycetaceae</taxon>
        <taxon>Streptomyces</taxon>
    </lineage>
</organism>
<accession>A0ABV1TUT7</accession>
<keyword evidence="5" id="KW-1185">Reference proteome</keyword>